<dbReference type="Gene3D" id="3.40.50.620">
    <property type="entry name" value="HUPs"/>
    <property type="match status" value="2"/>
</dbReference>
<reference evidence="19" key="1">
    <citation type="journal article" date="2013" name="Genome Biol.">
        <title>Reference genomes and transcriptomes of Nicotiana sylvestris and Nicotiana tomentosiformis.</title>
        <authorList>
            <person name="Sierro N."/>
            <person name="Battey J.N."/>
            <person name="Ouadi S."/>
            <person name="Bovet L."/>
            <person name="Goepfert S."/>
            <person name="Bakaher N."/>
            <person name="Peitsch M.C."/>
            <person name="Ivanov N.V."/>
        </authorList>
    </citation>
    <scope>NUCLEOTIDE SEQUENCE [LARGE SCALE GENOMIC DNA]</scope>
</reference>
<dbReference type="GeneID" id="104230233"/>
<feature type="compositionally biased region" description="Basic and acidic residues" evidence="16">
    <location>
        <begin position="1"/>
        <end position="16"/>
    </location>
</feature>
<dbReference type="STRING" id="4096.A0A1U7X342"/>
<evidence type="ECO:0000256" key="3">
    <source>
        <dbReference type="ARBA" id="ARBA00005594"/>
    </source>
</evidence>
<comment type="catalytic activity">
    <reaction evidence="13">
        <text>tRNA(Val) + L-valine + ATP = L-valyl-tRNA(Val) + AMP + diphosphate</text>
        <dbReference type="Rhea" id="RHEA:10704"/>
        <dbReference type="Rhea" id="RHEA-COMP:9672"/>
        <dbReference type="Rhea" id="RHEA-COMP:9708"/>
        <dbReference type="ChEBI" id="CHEBI:30616"/>
        <dbReference type="ChEBI" id="CHEBI:33019"/>
        <dbReference type="ChEBI" id="CHEBI:57762"/>
        <dbReference type="ChEBI" id="CHEBI:78442"/>
        <dbReference type="ChEBI" id="CHEBI:78537"/>
        <dbReference type="ChEBI" id="CHEBI:456215"/>
        <dbReference type="EC" id="6.1.1.9"/>
    </reaction>
</comment>
<dbReference type="InterPro" id="IPR002300">
    <property type="entry name" value="aa-tRNA-synth_Ia"/>
</dbReference>
<evidence type="ECO:0000256" key="16">
    <source>
        <dbReference type="SAM" id="MobiDB-lite"/>
    </source>
</evidence>
<dbReference type="PRINTS" id="PR00986">
    <property type="entry name" value="TRNASYNTHVAL"/>
</dbReference>
<dbReference type="InterPro" id="IPR033705">
    <property type="entry name" value="Anticodon_Ia_Val"/>
</dbReference>
<name>A0A1U7X342_NICSY</name>
<feature type="domain" description="Aminoacyl-tRNA synthetase class Ia" evidence="17">
    <location>
        <begin position="121"/>
        <end position="744"/>
    </location>
</feature>
<comment type="similarity">
    <text evidence="3 14">Belongs to the class-I aminoacyl-tRNA synthetase family.</text>
</comment>
<comment type="subcellular location">
    <subcellularLocation>
        <location evidence="2">Cytoplasm</location>
    </subcellularLocation>
    <subcellularLocation>
        <location evidence="1">Mitochondrion</location>
    </subcellularLocation>
</comment>
<evidence type="ECO:0000256" key="1">
    <source>
        <dbReference type="ARBA" id="ARBA00004173"/>
    </source>
</evidence>
<keyword evidence="19" id="KW-1185">Reference proteome</keyword>
<dbReference type="FunFam" id="3.40.50.620:FF:000020">
    <property type="entry name" value="Valine--tRNA ligase, mitochondrial"/>
    <property type="match status" value="1"/>
</dbReference>
<protein>
    <recommendedName>
        <fullName evidence="12">Valine--tRNA ligase, mitochondrial</fullName>
        <ecNumber evidence="4">6.1.1.9</ecNumber>
    </recommendedName>
    <alternativeName>
        <fullName evidence="11">Valyl-tRNA synthetase</fullName>
    </alternativeName>
</protein>
<dbReference type="PANTHER" id="PTHR11946">
    <property type="entry name" value="VALYL-TRNA SYNTHETASES"/>
    <property type="match status" value="1"/>
</dbReference>
<dbReference type="InterPro" id="IPR002303">
    <property type="entry name" value="Valyl-tRNA_ligase"/>
</dbReference>
<evidence type="ECO:0000256" key="15">
    <source>
        <dbReference type="SAM" id="Coils"/>
    </source>
</evidence>
<dbReference type="SUPFAM" id="SSF47323">
    <property type="entry name" value="Anticodon-binding domain of a subclass of class I aminoacyl-tRNA synthetases"/>
    <property type="match status" value="1"/>
</dbReference>
<dbReference type="NCBIfam" id="TIGR00422">
    <property type="entry name" value="valS"/>
    <property type="match status" value="1"/>
</dbReference>
<gene>
    <name evidence="20" type="primary">LOC104230233</name>
</gene>
<proteinExistence type="inferred from homology"/>
<dbReference type="Gene3D" id="1.10.287.380">
    <property type="entry name" value="Valyl-tRNA synthetase, C-terminal domain"/>
    <property type="match status" value="1"/>
</dbReference>
<dbReference type="GO" id="GO:0009791">
    <property type="term" value="P:post-embryonic development"/>
    <property type="evidence" value="ECO:0007669"/>
    <property type="project" value="UniProtKB-ARBA"/>
</dbReference>
<evidence type="ECO:0000256" key="6">
    <source>
        <dbReference type="ARBA" id="ARBA00022598"/>
    </source>
</evidence>
<dbReference type="SUPFAM" id="SSF52374">
    <property type="entry name" value="Nucleotidylyl transferase"/>
    <property type="match status" value="1"/>
</dbReference>
<dbReference type="Pfam" id="PF00133">
    <property type="entry name" value="tRNA-synt_1"/>
    <property type="match status" value="1"/>
</dbReference>
<dbReference type="HAMAP" id="MF_02004">
    <property type="entry name" value="Val_tRNA_synth_type1"/>
    <property type="match status" value="1"/>
</dbReference>
<reference evidence="20" key="2">
    <citation type="submission" date="2025-08" db="UniProtKB">
        <authorList>
            <consortium name="RefSeq"/>
        </authorList>
    </citation>
    <scope>IDENTIFICATION</scope>
    <source>
        <tissue evidence="20">Leaf</tissue>
    </source>
</reference>
<keyword evidence="7 14" id="KW-0547">Nucleotide-binding</keyword>
<dbReference type="Gene3D" id="1.10.730.10">
    <property type="entry name" value="Isoleucyl-tRNA Synthetase, Domain 1"/>
    <property type="match status" value="1"/>
</dbReference>
<evidence type="ECO:0000256" key="8">
    <source>
        <dbReference type="ARBA" id="ARBA00022840"/>
    </source>
</evidence>
<dbReference type="PROSITE" id="PS00178">
    <property type="entry name" value="AA_TRNA_LIGASE_I"/>
    <property type="match status" value="1"/>
</dbReference>
<dbReference type="SUPFAM" id="SSF50677">
    <property type="entry name" value="ValRS/IleRS/LeuRS editing domain"/>
    <property type="match status" value="1"/>
</dbReference>
<keyword evidence="15" id="KW-0175">Coiled coil</keyword>
<dbReference type="eggNOG" id="KOG0432">
    <property type="taxonomic scope" value="Eukaryota"/>
</dbReference>
<dbReference type="GO" id="GO:0006438">
    <property type="term" value="P:valyl-tRNA aminoacylation"/>
    <property type="evidence" value="ECO:0007669"/>
    <property type="project" value="InterPro"/>
</dbReference>
<keyword evidence="8 14" id="KW-0067">ATP-binding</keyword>
<dbReference type="NCBIfam" id="NF004349">
    <property type="entry name" value="PRK05729.1"/>
    <property type="match status" value="1"/>
</dbReference>
<feature type="coiled-coil region" evidence="15">
    <location>
        <begin position="1009"/>
        <end position="1074"/>
    </location>
</feature>
<dbReference type="Proteomes" id="UP000189701">
    <property type="component" value="Unplaced"/>
</dbReference>
<evidence type="ECO:0000256" key="10">
    <source>
        <dbReference type="ARBA" id="ARBA00023146"/>
    </source>
</evidence>
<evidence type="ECO:0000256" key="2">
    <source>
        <dbReference type="ARBA" id="ARBA00004496"/>
    </source>
</evidence>
<evidence type="ECO:0000313" key="20">
    <source>
        <dbReference type="RefSeq" id="XP_009781289.1"/>
    </source>
</evidence>
<dbReference type="FunFam" id="3.40.50.620:FF:000078">
    <property type="entry name" value="Valine--tRNA ligase, mitochondrial"/>
    <property type="match status" value="1"/>
</dbReference>
<dbReference type="GO" id="GO:0004832">
    <property type="term" value="F:valine-tRNA ligase activity"/>
    <property type="evidence" value="ECO:0007669"/>
    <property type="project" value="UniProtKB-EC"/>
</dbReference>
<dbReference type="Pfam" id="PF08264">
    <property type="entry name" value="Anticodon_1"/>
    <property type="match status" value="1"/>
</dbReference>
<dbReference type="GO" id="GO:0048608">
    <property type="term" value="P:reproductive structure development"/>
    <property type="evidence" value="ECO:0007669"/>
    <property type="project" value="UniProtKB-ARBA"/>
</dbReference>
<dbReference type="CDD" id="cd00817">
    <property type="entry name" value="ValRS_core"/>
    <property type="match status" value="1"/>
</dbReference>
<dbReference type="CDD" id="cd07962">
    <property type="entry name" value="Anticodon_Ia_Val"/>
    <property type="match status" value="1"/>
</dbReference>
<dbReference type="InterPro" id="IPR013155">
    <property type="entry name" value="M/V/L/I-tRNA-synth_anticd-bd"/>
</dbReference>
<evidence type="ECO:0000313" key="19">
    <source>
        <dbReference type="Proteomes" id="UP000189701"/>
    </source>
</evidence>
<feature type="compositionally biased region" description="Acidic residues" evidence="16">
    <location>
        <begin position="84"/>
        <end position="93"/>
    </location>
</feature>
<dbReference type="KEGG" id="nsy:104230233"/>
<dbReference type="RefSeq" id="XP_009781289.1">
    <property type="nucleotide sequence ID" value="XM_009782987.1"/>
</dbReference>
<evidence type="ECO:0000256" key="9">
    <source>
        <dbReference type="ARBA" id="ARBA00022917"/>
    </source>
</evidence>
<dbReference type="InterPro" id="IPR001412">
    <property type="entry name" value="aa-tRNA-synth_I_CS"/>
</dbReference>
<evidence type="ECO:0000256" key="5">
    <source>
        <dbReference type="ARBA" id="ARBA00022490"/>
    </source>
</evidence>
<dbReference type="GO" id="GO:0005829">
    <property type="term" value="C:cytosol"/>
    <property type="evidence" value="ECO:0007669"/>
    <property type="project" value="TreeGrafter"/>
</dbReference>
<dbReference type="InterPro" id="IPR037118">
    <property type="entry name" value="Val-tRNA_synth_C_sf"/>
</dbReference>
<dbReference type="PANTHER" id="PTHR11946:SF109">
    <property type="entry name" value="VALINE--TRNA LIGASE"/>
    <property type="match status" value="1"/>
</dbReference>
<keyword evidence="10 14" id="KW-0030">Aminoacyl-tRNA synthetase</keyword>
<dbReference type="Gene3D" id="3.90.740.10">
    <property type="entry name" value="Valyl/Leucyl/Isoleucyl-tRNA synthetase, editing domain"/>
    <property type="match status" value="1"/>
</dbReference>
<organism evidence="19 20">
    <name type="scientific">Nicotiana sylvestris</name>
    <name type="common">Wood tobacco</name>
    <name type="synonym">South American tobacco</name>
    <dbReference type="NCBI Taxonomy" id="4096"/>
    <lineage>
        <taxon>Eukaryota</taxon>
        <taxon>Viridiplantae</taxon>
        <taxon>Streptophyta</taxon>
        <taxon>Embryophyta</taxon>
        <taxon>Tracheophyta</taxon>
        <taxon>Spermatophyta</taxon>
        <taxon>Magnoliopsida</taxon>
        <taxon>eudicotyledons</taxon>
        <taxon>Gunneridae</taxon>
        <taxon>Pentapetalae</taxon>
        <taxon>asterids</taxon>
        <taxon>lamiids</taxon>
        <taxon>Solanales</taxon>
        <taxon>Solanaceae</taxon>
        <taxon>Nicotianoideae</taxon>
        <taxon>Nicotianeae</taxon>
        <taxon>Nicotiana</taxon>
    </lineage>
</organism>
<accession>A0A1U7X342</accession>
<dbReference type="InterPro" id="IPR009080">
    <property type="entry name" value="tRNAsynth_Ia_anticodon-bd"/>
</dbReference>
<feature type="domain" description="Methionyl/Valyl/Leucyl/Isoleucyl-tRNA synthetase anticodon-binding" evidence="18">
    <location>
        <begin position="790"/>
        <end position="931"/>
    </location>
</feature>
<evidence type="ECO:0000259" key="17">
    <source>
        <dbReference type="Pfam" id="PF00133"/>
    </source>
</evidence>
<dbReference type="GO" id="GO:0005524">
    <property type="term" value="F:ATP binding"/>
    <property type="evidence" value="ECO:0007669"/>
    <property type="project" value="UniProtKB-KW"/>
</dbReference>
<evidence type="ECO:0000256" key="7">
    <source>
        <dbReference type="ARBA" id="ARBA00022741"/>
    </source>
</evidence>
<keyword evidence="6 14" id="KW-0436">Ligase</keyword>
<feature type="compositionally biased region" description="Basic and acidic residues" evidence="16">
    <location>
        <begin position="25"/>
        <end position="51"/>
    </location>
</feature>
<keyword evidence="5" id="KW-0963">Cytoplasm</keyword>
<evidence type="ECO:0000256" key="12">
    <source>
        <dbReference type="ARBA" id="ARBA00040837"/>
    </source>
</evidence>
<evidence type="ECO:0000256" key="13">
    <source>
        <dbReference type="ARBA" id="ARBA00047552"/>
    </source>
</evidence>
<sequence>MADSSGKSHETVKNCKTEAAAAASDGKELTPEELEKKKKKEEKAREKELKKLKAAQKAEAAKKAQGASNVSKTAKKKISKREGEEENPEDYVDPETPLGEKKRLSRQMAKTFNPSAVEKSWYSWWEKSNFFVADPNSSKPPFVIVLPPPNVTGALHIGHALTAAIEDTIIRWRRMSGYNTLWVPGMDHAGIATQVVVEKKIMRERNLTRHDIGRENFVSEVWNWKNEYGGTILQQLRRLGASLDWSRECFTMDEKRSKAVTEAFVRLSNEGLIYRAPRMVHWDCVLRTAISDIEVEYTDIKERTLLSVPGYEEPVEFGVLTSFAYPLEDGLGEIVVATTRIETMLGDTAIAIHPEDKRYSHLHGKFAIHPFNGRRLPIVCDEILVDMNFGTGAVKITPAHDPNDFEVGQRHKLEFISIFTDDGNINSNAGPDFEGMPRFKARVAVTEALKEKGLYRDAKNNEMRLGICSRSNDVVEPLIKPQWFVNCKSMAKEALDAVTDDDNRKMEIIPKQYVAEWKRWLENIRDWCISRQLWWGHRIPSWYVTLHDDKQKEFGVCDDHWIVARNEEEARDLACRKFSGKEIVGLTQDPDVLDTWFSSGLFPLSVLGWPDDTADFKTFYPTSVLETGHDILFFWVARMVMLGIKLGGDVPFTKVYLHPMIRDAHGRKMSKSLGNVIDPLEVINGIELAGLHKRLKEGNLDAKEFERAKEGQAKDFPSGIPECGADALRFALVSYTAQSDKINLDIQRVVGYRQWCNKLWNAIRFAMSKLGEDYTPPTKIVPHEMPFSCQWILSALNKAIAKTVSSLESYDFSDAATAVYSWWQFQLCDVFIEVIKPYFAGDNPEFVSARRFAQDTLWLCLDNGLRLLHPFMPFVTEELWQRLPASGNSIKKESIVISDYPSTIESWNNDSVEAEMEKVSSIVKGLRSKRALLPPKERFARREAFVLCRTNDIVETIKSRELEICTLAALSSLKVSSDSEAAPTQWLTEVVDESVTVFLEEKGTTINPKDEVERLKKKREETRKQYENLNKVMSASGYKEKVPPNVHEDNTSKLGVLKQELESFEENIERLRRQIEAL</sequence>
<dbReference type="InterPro" id="IPR009008">
    <property type="entry name" value="Val/Leu/Ile-tRNA-synth_edit"/>
</dbReference>
<dbReference type="AlphaFoldDB" id="A0A1U7X342"/>
<feature type="region of interest" description="Disordered" evidence="16">
    <location>
        <begin position="1"/>
        <end position="106"/>
    </location>
</feature>
<evidence type="ECO:0000256" key="11">
    <source>
        <dbReference type="ARBA" id="ARBA00029936"/>
    </source>
</evidence>
<dbReference type="FunFam" id="1.10.730.10:FF:000009">
    <property type="entry name" value="Valine--tRNA ligase, mitochondrial"/>
    <property type="match status" value="1"/>
</dbReference>
<evidence type="ECO:0000256" key="4">
    <source>
        <dbReference type="ARBA" id="ARBA00013169"/>
    </source>
</evidence>
<dbReference type="InterPro" id="IPR010978">
    <property type="entry name" value="tRNA-bd_arm"/>
</dbReference>
<dbReference type="FunFam" id="3.90.740.10:FF:000005">
    <property type="entry name" value="Valine--tRNA ligase, mitochondrial"/>
    <property type="match status" value="1"/>
</dbReference>
<dbReference type="SUPFAM" id="SSF46589">
    <property type="entry name" value="tRNA-binding arm"/>
    <property type="match status" value="1"/>
</dbReference>
<evidence type="ECO:0000259" key="18">
    <source>
        <dbReference type="Pfam" id="PF08264"/>
    </source>
</evidence>
<dbReference type="InterPro" id="IPR014729">
    <property type="entry name" value="Rossmann-like_a/b/a_fold"/>
</dbReference>
<evidence type="ECO:0000256" key="14">
    <source>
        <dbReference type="RuleBase" id="RU363035"/>
    </source>
</evidence>
<dbReference type="GO" id="GO:0002161">
    <property type="term" value="F:aminoacyl-tRNA deacylase activity"/>
    <property type="evidence" value="ECO:0007669"/>
    <property type="project" value="InterPro"/>
</dbReference>
<dbReference type="EC" id="6.1.1.9" evidence="4"/>
<dbReference type="OrthoDB" id="629407at2759"/>
<dbReference type="GO" id="GO:0005739">
    <property type="term" value="C:mitochondrion"/>
    <property type="evidence" value="ECO:0007669"/>
    <property type="project" value="UniProtKB-SubCell"/>
</dbReference>
<keyword evidence="9 14" id="KW-0648">Protein biosynthesis</keyword>